<dbReference type="InterPro" id="IPR001761">
    <property type="entry name" value="Peripla_BP/Lac1_sug-bd_dom"/>
</dbReference>
<evidence type="ECO:0000256" key="3">
    <source>
        <dbReference type="ARBA" id="ARBA00023163"/>
    </source>
</evidence>
<dbReference type="SUPFAM" id="SSF53822">
    <property type="entry name" value="Periplasmic binding protein-like I"/>
    <property type="match status" value="1"/>
</dbReference>
<dbReference type="EMBL" id="QTKU01000001">
    <property type="protein sequence ID" value="MBS8259128.1"/>
    <property type="molecule type" value="Genomic_DNA"/>
</dbReference>
<comment type="caution">
    <text evidence="5">The sequence shown here is derived from an EMBL/GenBank/DDBJ whole genome shotgun (WGS) entry which is preliminary data.</text>
</comment>
<evidence type="ECO:0000313" key="5">
    <source>
        <dbReference type="EMBL" id="MBS8259128.1"/>
    </source>
</evidence>
<reference evidence="5" key="2">
    <citation type="journal article" date="2021" name="Microorganisms">
        <title>Bacterial Dimethylsulfoniopropionate Biosynthesis in the East China Sea.</title>
        <authorList>
            <person name="Liu J."/>
            <person name="Zhang Y."/>
            <person name="Liu J."/>
            <person name="Zhong H."/>
            <person name="Williams B.T."/>
            <person name="Zheng Y."/>
            <person name="Curson A.R.J."/>
            <person name="Sun C."/>
            <person name="Sun H."/>
            <person name="Song D."/>
            <person name="Wagner Mackenzie B."/>
            <person name="Bermejo Martinez A."/>
            <person name="Todd J.D."/>
            <person name="Zhang X.H."/>
        </authorList>
    </citation>
    <scope>NUCLEOTIDE SEQUENCE</scope>
    <source>
        <strain evidence="5">AESS21</strain>
    </source>
</reference>
<dbReference type="SUPFAM" id="SSF47413">
    <property type="entry name" value="lambda repressor-like DNA-binding domains"/>
    <property type="match status" value="1"/>
</dbReference>
<protein>
    <submittedName>
        <fullName evidence="5">LacI family DNA-binding transcriptional regulator</fullName>
    </submittedName>
</protein>
<evidence type="ECO:0000259" key="4">
    <source>
        <dbReference type="PROSITE" id="PS50932"/>
    </source>
</evidence>
<dbReference type="InterPro" id="IPR000843">
    <property type="entry name" value="HTH_LacI"/>
</dbReference>
<keyword evidence="1" id="KW-0805">Transcription regulation</keyword>
<dbReference type="AlphaFoldDB" id="A0A944CBL3"/>
<dbReference type="Pfam" id="PF00356">
    <property type="entry name" value="LacI"/>
    <property type="match status" value="1"/>
</dbReference>
<dbReference type="CDD" id="cd01392">
    <property type="entry name" value="HTH_LacI"/>
    <property type="match status" value="1"/>
</dbReference>
<dbReference type="GO" id="GO:0003700">
    <property type="term" value="F:DNA-binding transcription factor activity"/>
    <property type="evidence" value="ECO:0007669"/>
    <property type="project" value="TreeGrafter"/>
</dbReference>
<dbReference type="Gene3D" id="3.40.50.2300">
    <property type="match status" value="2"/>
</dbReference>
<accession>A0A944CBL3</accession>
<evidence type="ECO:0000256" key="2">
    <source>
        <dbReference type="ARBA" id="ARBA00023125"/>
    </source>
</evidence>
<feature type="domain" description="HTH lacI-type" evidence="4">
    <location>
        <begin position="1"/>
        <end position="47"/>
    </location>
</feature>
<dbReference type="InterPro" id="IPR028082">
    <property type="entry name" value="Peripla_BP_I"/>
</dbReference>
<dbReference type="GO" id="GO:0000976">
    <property type="term" value="F:transcription cis-regulatory region binding"/>
    <property type="evidence" value="ECO:0007669"/>
    <property type="project" value="TreeGrafter"/>
</dbReference>
<dbReference type="PANTHER" id="PTHR30146:SF109">
    <property type="entry name" value="HTH-TYPE TRANSCRIPTIONAL REGULATOR GALS"/>
    <property type="match status" value="1"/>
</dbReference>
<keyword evidence="3" id="KW-0804">Transcription</keyword>
<name>A0A944CBL3_9HYPH</name>
<evidence type="ECO:0000256" key="1">
    <source>
        <dbReference type="ARBA" id="ARBA00023015"/>
    </source>
</evidence>
<reference evidence="5" key="1">
    <citation type="submission" date="2018-08" db="EMBL/GenBank/DDBJ databases">
        <authorList>
            <person name="Jin W."/>
            <person name="Wang H."/>
            <person name="Yang Y."/>
            <person name="Li M."/>
            <person name="Liu J."/>
        </authorList>
    </citation>
    <scope>NUCLEOTIDE SEQUENCE</scope>
    <source>
        <strain evidence="5">AESS21</strain>
    </source>
</reference>
<keyword evidence="2 5" id="KW-0238">DNA-binding</keyword>
<dbReference type="CDD" id="cd20009">
    <property type="entry name" value="PBP1_RafR-like"/>
    <property type="match status" value="1"/>
</dbReference>
<dbReference type="SMART" id="SM00354">
    <property type="entry name" value="HTH_LACI"/>
    <property type="match status" value="1"/>
</dbReference>
<dbReference type="Proteomes" id="UP000705379">
    <property type="component" value="Unassembled WGS sequence"/>
</dbReference>
<evidence type="ECO:0000313" key="6">
    <source>
        <dbReference type="Proteomes" id="UP000705379"/>
    </source>
</evidence>
<dbReference type="Pfam" id="PF00532">
    <property type="entry name" value="Peripla_BP_1"/>
    <property type="match status" value="1"/>
</dbReference>
<organism evidence="5 6">
    <name type="scientific">Roseibium polysiphoniae</name>
    <dbReference type="NCBI Taxonomy" id="2571221"/>
    <lineage>
        <taxon>Bacteria</taxon>
        <taxon>Pseudomonadati</taxon>
        <taxon>Pseudomonadota</taxon>
        <taxon>Alphaproteobacteria</taxon>
        <taxon>Hyphomicrobiales</taxon>
        <taxon>Stappiaceae</taxon>
        <taxon>Roseibium</taxon>
    </lineage>
</organism>
<gene>
    <name evidence="5" type="ORF">DYI23_02750</name>
</gene>
<proteinExistence type="predicted"/>
<dbReference type="PANTHER" id="PTHR30146">
    <property type="entry name" value="LACI-RELATED TRANSCRIPTIONAL REPRESSOR"/>
    <property type="match status" value="1"/>
</dbReference>
<dbReference type="Gene3D" id="1.10.260.40">
    <property type="entry name" value="lambda repressor-like DNA-binding domains"/>
    <property type="match status" value="1"/>
</dbReference>
<sequence>MTGLGITTVSKALKDAPDIGEATKKRVRLVADQIGYRPNRAGVRLRTGKTNVISLILNTEEEILGLTSQMIQGISEVLASTPYHLVVTPYTHASDPMSPVRYVVETGSADGVILSRTEPEDLRIRYLHDKKLPFATHGRTDMGIAHAFHDYDNAAFARDAVEILAKLGRKRLTLVGPPRNLTYSRHMSEGFLEGIAKYDLQQVPMPPVTIDDDIHKLGDAVHQLMTSDHAPDGIICGSGSAGIAAAFGTEKAGITLGKEVDIVSKQSSFDMLKWFRPGLNVIDEDFREAGRDLARKVLARIEGTPAEDLQTLAYAPPQKQD</sequence>
<dbReference type="PROSITE" id="PS50932">
    <property type="entry name" value="HTH_LACI_2"/>
    <property type="match status" value="1"/>
</dbReference>
<dbReference type="InterPro" id="IPR010982">
    <property type="entry name" value="Lambda_DNA-bd_dom_sf"/>
</dbReference>